<evidence type="ECO:0000256" key="6">
    <source>
        <dbReference type="SAM" id="Phobius"/>
    </source>
</evidence>
<dbReference type="Gene3D" id="2.102.10.10">
    <property type="entry name" value="Rieske [2Fe-2S] iron-sulphur domain"/>
    <property type="match status" value="1"/>
</dbReference>
<protein>
    <submittedName>
        <fullName evidence="8">Rieske (2Fe-2S) iron-sulfur domain protein</fullName>
    </submittedName>
</protein>
<keyword evidence="2" id="KW-0479">Metal-binding</keyword>
<evidence type="ECO:0000313" key="9">
    <source>
        <dbReference type="Proteomes" id="UP000008635"/>
    </source>
</evidence>
<dbReference type="InterPro" id="IPR014349">
    <property type="entry name" value="Rieske_Fe-S_prot"/>
</dbReference>
<dbReference type="Pfam" id="PF00355">
    <property type="entry name" value="Rieske"/>
    <property type="match status" value="1"/>
</dbReference>
<sequence>MPVTRRALLEKWWVLPVAATVGTFGWLGLRATRILTGKGKPGAPAFQAVPAVRVAALSALPGAWSSVNFRAGGRECVLLRLPSPTEDTVTVGGAHLAAFSRVCTHLGCAVNVMRDTEALAFSFNYRTDHPVLGCPCHFSVFDALERGQAVFGQALAPLPRVRLEARGSAVYATGLEPAPPLSS</sequence>
<evidence type="ECO:0000256" key="4">
    <source>
        <dbReference type="ARBA" id="ARBA00023014"/>
    </source>
</evidence>
<feature type="domain" description="Rieske" evidence="7">
    <location>
        <begin position="52"/>
        <end position="172"/>
    </location>
</feature>
<dbReference type="eggNOG" id="COG0723">
    <property type="taxonomic scope" value="Bacteria"/>
</dbReference>
<keyword evidence="1" id="KW-0001">2Fe-2S</keyword>
<evidence type="ECO:0000256" key="1">
    <source>
        <dbReference type="ARBA" id="ARBA00022714"/>
    </source>
</evidence>
<organism evidence="8 9">
    <name type="scientific">Deinococcus maricopensis (strain DSM 21211 / LMG 22137 / NRRL B-23946 / LB-34)</name>
    <dbReference type="NCBI Taxonomy" id="709986"/>
    <lineage>
        <taxon>Bacteria</taxon>
        <taxon>Thermotogati</taxon>
        <taxon>Deinococcota</taxon>
        <taxon>Deinococci</taxon>
        <taxon>Deinococcales</taxon>
        <taxon>Deinococcaceae</taxon>
        <taxon>Deinococcus</taxon>
    </lineage>
</organism>
<dbReference type="Proteomes" id="UP000008635">
    <property type="component" value="Chromosome"/>
</dbReference>
<dbReference type="PANTHER" id="PTHR10134">
    <property type="entry name" value="CYTOCHROME B-C1 COMPLEX SUBUNIT RIESKE, MITOCHONDRIAL"/>
    <property type="match status" value="1"/>
</dbReference>
<evidence type="ECO:0000256" key="2">
    <source>
        <dbReference type="ARBA" id="ARBA00022723"/>
    </source>
</evidence>
<evidence type="ECO:0000259" key="7">
    <source>
        <dbReference type="PROSITE" id="PS51296"/>
    </source>
</evidence>
<dbReference type="RefSeq" id="WP_013556302.1">
    <property type="nucleotide sequence ID" value="NC_014958.1"/>
</dbReference>
<dbReference type="GO" id="GO:0046872">
    <property type="term" value="F:metal ion binding"/>
    <property type="evidence" value="ECO:0007669"/>
    <property type="project" value="UniProtKB-KW"/>
</dbReference>
<evidence type="ECO:0000256" key="5">
    <source>
        <dbReference type="ARBA" id="ARBA00023157"/>
    </source>
</evidence>
<feature type="transmembrane region" description="Helical" evidence="6">
    <location>
        <begin position="12"/>
        <end position="29"/>
    </location>
</feature>
<gene>
    <name evidence="8" type="ordered locus">Deima_1145</name>
</gene>
<dbReference type="EMBL" id="CP002454">
    <property type="protein sequence ID" value="ADV66797.1"/>
    <property type="molecule type" value="Genomic_DNA"/>
</dbReference>
<keyword evidence="9" id="KW-1185">Reference proteome</keyword>
<keyword evidence="5" id="KW-1015">Disulfide bond</keyword>
<proteinExistence type="predicted"/>
<evidence type="ECO:0000313" key="8">
    <source>
        <dbReference type="EMBL" id="ADV66797.1"/>
    </source>
</evidence>
<dbReference type="OrthoDB" id="9767869at2"/>
<dbReference type="KEGG" id="dmr:Deima_1145"/>
<keyword evidence="6" id="KW-1133">Transmembrane helix</keyword>
<keyword evidence="6" id="KW-0812">Transmembrane</keyword>
<dbReference type="STRING" id="709986.Deima_1145"/>
<reference evidence="8 9" key="1">
    <citation type="journal article" date="2011" name="Stand. Genomic Sci.">
        <title>Complete genome sequence of Deinococcus maricopensis type strain (LB-34).</title>
        <authorList>
            <person name="Pukall R."/>
            <person name="Zeytun A."/>
            <person name="Lucas S."/>
            <person name="Lapidus A."/>
            <person name="Hammon N."/>
            <person name="Deshpande S."/>
            <person name="Nolan M."/>
            <person name="Cheng J.F."/>
            <person name="Pitluck S."/>
            <person name="Liolios K."/>
            <person name="Pagani I."/>
            <person name="Mikhailova N."/>
            <person name="Ivanova N."/>
            <person name="Mavromatis K."/>
            <person name="Pati A."/>
            <person name="Tapia R."/>
            <person name="Han C."/>
            <person name="Goodwin L."/>
            <person name="Chen A."/>
            <person name="Palaniappan K."/>
            <person name="Land M."/>
            <person name="Hauser L."/>
            <person name="Chang Y.J."/>
            <person name="Jeffries C.D."/>
            <person name="Brambilla E.M."/>
            <person name="Rohde M."/>
            <person name="Goker M."/>
            <person name="Detter J.C."/>
            <person name="Woyke T."/>
            <person name="Bristow J."/>
            <person name="Eisen J.A."/>
            <person name="Markowitz V."/>
            <person name="Hugenholtz P."/>
            <person name="Kyrpides N.C."/>
            <person name="Klenk H.P."/>
        </authorList>
    </citation>
    <scope>NUCLEOTIDE SEQUENCE [LARGE SCALE GENOMIC DNA]</scope>
    <source>
        <strain evidence="9">DSM 21211 / LMG 22137 / NRRL B-23946 / LB-34</strain>
    </source>
</reference>
<dbReference type="GO" id="GO:0051537">
    <property type="term" value="F:2 iron, 2 sulfur cluster binding"/>
    <property type="evidence" value="ECO:0007669"/>
    <property type="project" value="UniProtKB-KW"/>
</dbReference>
<dbReference type="PROSITE" id="PS51296">
    <property type="entry name" value="RIESKE"/>
    <property type="match status" value="1"/>
</dbReference>
<dbReference type="SUPFAM" id="SSF50022">
    <property type="entry name" value="ISP domain"/>
    <property type="match status" value="1"/>
</dbReference>
<dbReference type="InterPro" id="IPR017941">
    <property type="entry name" value="Rieske_2Fe-2S"/>
</dbReference>
<accession>E8U6V8</accession>
<name>E8U6V8_DEIML</name>
<reference evidence="9" key="2">
    <citation type="submission" date="2011-01" db="EMBL/GenBank/DDBJ databases">
        <title>The complete genome of Deinococcus maricopensis DSM 21211.</title>
        <authorList>
            <consortium name="US DOE Joint Genome Institute (JGI-PGF)"/>
            <person name="Lucas S."/>
            <person name="Copeland A."/>
            <person name="Lapidus A."/>
            <person name="Goodwin L."/>
            <person name="Pitluck S."/>
            <person name="Kyrpides N."/>
            <person name="Mavromatis K."/>
            <person name="Pagani I."/>
            <person name="Ivanova N."/>
            <person name="Ovchinnikova G."/>
            <person name="Zeytun A."/>
            <person name="Detter J.C."/>
            <person name="Han C."/>
            <person name="Land M."/>
            <person name="Hauser L."/>
            <person name="Markowitz V."/>
            <person name="Cheng J.-F."/>
            <person name="Hugenholtz P."/>
            <person name="Woyke T."/>
            <person name="Wu D."/>
            <person name="Pukall R."/>
            <person name="Gehrich-Schroeter G."/>
            <person name="Brambilla E."/>
            <person name="Klenk H.-P."/>
            <person name="Eisen J.A."/>
        </authorList>
    </citation>
    <scope>NUCLEOTIDE SEQUENCE [LARGE SCALE GENOMIC DNA]</scope>
    <source>
        <strain evidence="9">DSM 21211 / LMG 22137 / NRRL B-23946 / LB-34</strain>
    </source>
</reference>
<dbReference type="AlphaFoldDB" id="E8U6V8"/>
<keyword evidence="6" id="KW-0472">Membrane</keyword>
<keyword evidence="3" id="KW-0408">Iron</keyword>
<evidence type="ECO:0000256" key="3">
    <source>
        <dbReference type="ARBA" id="ARBA00023004"/>
    </source>
</evidence>
<keyword evidence="4" id="KW-0411">Iron-sulfur</keyword>
<dbReference type="HOGENOM" id="CLU_1445473_0_0_0"/>
<dbReference type="InterPro" id="IPR036922">
    <property type="entry name" value="Rieske_2Fe-2S_sf"/>
</dbReference>